<sequence>KFDRSKEKKNDSIIFERLQMFISVVLLIYIVNDVFGKFCPDILGHFECPLNSTCTINECYFDGNVIVPNDCEQVKCSVNSRCYEGRCYPAIGLLCDRNVELSKYHFKSITSNCGQNGKCVNGRCVEDRCAEIICTENETCQDGKCSIITNNFCITHFDCGPLFKCHWNKCIPFRKQVSCNCDPGEICKQGHCIPESDCAHVTCETGSFCIQGKCQTAIGQDCTDTICQGDTICVAGKCILDPCTNRCPSEHACSEGQCRHLQGLLCHRECPKPYVCIDGRCTRNECFGKSCPPGQLCQNGFCIKVEGRLCNLAIRDCGEEFECIEHICHDRLINTTTLS</sequence>
<feature type="transmembrane region" description="Helical" evidence="1">
    <location>
        <begin position="12"/>
        <end position="31"/>
    </location>
</feature>
<dbReference type="PANTHER" id="PTHR36519">
    <property type="entry name" value="FIP (FUNGUS-INDUCED PROTEIN) RELATED-RELATED"/>
    <property type="match status" value="1"/>
</dbReference>
<dbReference type="OrthoDB" id="4405280at2759"/>
<evidence type="ECO:0000256" key="1">
    <source>
        <dbReference type="SAM" id="Phobius"/>
    </source>
</evidence>
<reference evidence="2 3" key="2">
    <citation type="submission" date="2018-08" db="EMBL/GenBank/DDBJ databases">
        <authorList>
            <person name="Laetsch R D."/>
            <person name="Stevens L."/>
            <person name="Kumar S."/>
            <person name="Blaxter L. M."/>
        </authorList>
    </citation>
    <scope>NUCLEOTIDE SEQUENCE [LARGE SCALE GENOMIC DNA]</scope>
</reference>
<name>A0A182EJJ4_ONCOC</name>
<dbReference type="WBParaSite" id="nOo.2.0.1.t08279-RA">
    <property type="protein sequence ID" value="nOo.2.0.1.t08279-RA"/>
    <property type="gene ID" value="nOo.2.0.1.g08279"/>
</dbReference>
<gene>
    <name evidence="2" type="ORF">NOO_LOCUS8279</name>
</gene>
<dbReference type="STRING" id="42157.A0A182EJJ4"/>
<keyword evidence="1" id="KW-0812">Transmembrane</keyword>
<dbReference type="EMBL" id="UYRW01003378">
    <property type="protein sequence ID" value="VDK88840.1"/>
    <property type="molecule type" value="Genomic_DNA"/>
</dbReference>
<dbReference type="AlphaFoldDB" id="A0A182EJJ4"/>
<dbReference type="Proteomes" id="UP000271087">
    <property type="component" value="Unassembled WGS sequence"/>
</dbReference>
<reference evidence="4" key="1">
    <citation type="submission" date="2016-06" db="UniProtKB">
        <authorList>
            <consortium name="WormBaseParasite"/>
        </authorList>
    </citation>
    <scope>IDENTIFICATION</scope>
</reference>
<dbReference type="PANTHER" id="PTHR36519:SF6">
    <property type="entry name" value="LATE NODULIN-RELATED"/>
    <property type="match status" value="1"/>
</dbReference>
<evidence type="ECO:0000313" key="4">
    <source>
        <dbReference type="WBParaSite" id="nOo.2.0.1.t08279-RA"/>
    </source>
</evidence>
<keyword evidence="3" id="KW-1185">Reference proteome</keyword>
<evidence type="ECO:0000313" key="3">
    <source>
        <dbReference type="Proteomes" id="UP000271087"/>
    </source>
</evidence>
<organism evidence="4">
    <name type="scientific">Onchocerca ochengi</name>
    <name type="common">Filarial nematode worm</name>
    <dbReference type="NCBI Taxonomy" id="42157"/>
    <lineage>
        <taxon>Eukaryota</taxon>
        <taxon>Metazoa</taxon>
        <taxon>Ecdysozoa</taxon>
        <taxon>Nematoda</taxon>
        <taxon>Chromadorea</taxon>
        <taxon>Rhabditida</taxon>
        <taxon>Spirurina</taxon>
        <taxon>Spiruromorpha</taxon>
        <taxon>Filarioidea</taxon>
        <taxon>Onchocercidae</taxon>
        <taxon>Onchocerca</taxon>
    </lineage>
</organism>
<keyword evidence="1" id="KW-0472">Membrane</keyword>
<proteinExistence type="predicted"/>
<evidence type="ECO:0000313" key="2">
    <source>
        <dbReference type="EMBL" id="VDK88840.1"/>
    </source>
</evidence>
<accession>A0A182EJJ4</accession>
<keyword evidence="1" id="KW-1133">Transmembrane helix</keyword>
<protein>
    <submittedName>
        <fullName evidence="4">Tenascin</fullName>
    </submittedName>
</protein>